<dbReference type="Gene3D" id="3.40.50.720">
    <property type="entry name" value="NAD(P)-binding Rossmann-like Domain"/>
    <property type="match status" value="2"/>
</dbReference>
<feature type="transmembrane region" description="Helical" evidence="14">
    <location>
        <begin position="69"/>
        <end position="92"/>
    </location>
</feature>
<evidence type="ECO:0000256" key="10">
    <source>
        <dbReference type="ARBA" id="ARBA00023065"/>
    </source>
</evidence>
<dbReference type="OrthoDB" id="10035564at2759"/>
<dbReference type="STRING" id="947166.A0A1D1UPC1"/>
<evidence type="ECO:0000256" key="3">
    <source>
        <dbReference type="ARBA" id="ARBA00022475"/>
    </source>
</evidence>
<organism evidence="16 17">
    <name type="scientific">Ramazzottius varieornatus</name>
    <name type="common">Water bear</name>
    <name type="synonym">Tardigrade</name>
    <dbReference type="NCBI Taxonomy" id="947166"/>
    <lineage>
        <taxon>Eukaryota</taxon>
        <taxon>Metazoa</taxon>
        <taxon>Ecdysozoa</taxon>
        <taxon>Tardigrada</taxon>
        <taxon>Eutardigrada</taxon>
        <taxon>Parachela</taxon>
        <taxon>Hypsibioidea</taxon>
        <taxon>Ramazzottiidae</taxon>
        <taxon>Ramazzottius</taxon>
    </lineage>
</organism>
<evidence type="ECO:0000256" key="11">
    <source>
        <dbReference type="ARBA" id="ARBA00023136"/>
    </source>
</evidence>
<evidence type="ECO:0000313" key="16">
    <source>
        <dbReference type="EMBL" id="GAU91291.1"/>
    </source>
</evidence>
<dbReference type="InterPro" id="IPR003148">
    <property type="entry name" value="RCK_N"/>
</dbReference>
<keyword evidence="11 14" id="KW-0472">Membrane</keyword>
<keyword evidence="17" id="KW-1185">Reference proteome</keyword>
<dbReference type="InterPro" id="IPR047871">
    <property type="entry name" value="K_chnl_Slo-like"/>
</dbReference>
<feature type="transmembrane region" description="Helical" evidence="14">
    <location>
        <begin position="226"/>
        <end position="245"/>
    </location>
</feature>
<evidence type="ECO:0000256" key="8">
    <source>
        <dbReference type="ARBA" id="ARBA00022958"/>
    </source>
</evidence>
<keyword evidence="3" id="KW-1003">Cell membrane</keyword>
<evidence type="ECO:0000259" key="15">
    <source>
        <dbReference type="PROSITE" id="PS51201"/>
    </source>
</evidence>
<evidence type="ECO:0000256" key="12">
    <source>
        <dbReference type="ARBA" id="ARBA00023303"/>
    </source>
</evidence>
<evidence type="ECO:0000256" key="6">
    <source>
        <dbReference type="ARBA" id="ARBA00022826"/>
    </source>
</evidence>
<evidence type="ECO:0000256" key="13">
    <source>
        <dbReference type="SAM" id="MobiDB-lite"/>
    </source>
</evidence>
<feature type="transmembrane region" description="Helical" evidence="14">
    <location>
        <begin position="353"/>
        <end position="370"/>
    </location>
</feature>
<dbReference type="Pfam" id="PF03493">
    <property type="entry name" value="BK_channel_a"/>
    <property type="match status" value="1"/>
</dbReference>
<dbReference type="EMBL" id="BDGG01000002">
    <property type="protein sequence ID" value="GAU91291.1"/>
    <property type="molecule type" value="Genomic_DNA"/>
</dbReference>
<dbReference type="FunFam" id="3.40.50.720:FF:000005">
    <property type="entry name" value="calcium-activated potassium channel subunit alpha-1 isoform X6"/>
    <property type="match status" value="1"/>
</dbReference>
<evidence type="ECO:0000256" key="1">
    <source>
        <dbReference type="ARBA" id="ARBA00004651"/>
    </source>
</evidence>
<keyword evidence="4" id="KW-0633">Potassium transport</keyword>
<keyword evidence="12" id="KW-0407">Ion channel</keyword>
<dbReference type="SUPFAM" id="SSF81324">
    <property type="entry name" value="Voltage-gated potassium channels"/>
    <property type="match status" value="1"/>
</dbReference>
<protein>
    <recommendedName>
        <fullName evidence="15">RCK N-terminal domain-containing protein</fullName>
    </recommendedName>
</protein>
<gene>
    <name evidence="16" type="primary">RvY_03574-1</name>
    <name evidence="16" type="synonym">RvY_03574.1</name>
    <name evidence="16" type="ORF">RvY_03574</name>
</gene>
<proteinExistence type="predicted"/>
<feature type="region of interest" description="Disordered" evidence="13">
    <location>
        <begin position="740"/>
        <end position="767"/>
    </location>
</feature>
<evidence type="ECO:0000313" key="17">
    <source>
        <dbReference type="Proteomes" id="UP000186922"/>
    </source>
</evidence>
<feature type="transmembrane region" description="Helical" evidence="14">
    <location>
        <begin position="162"/>
        <end position="180"/>
    </location>
</feature>
<evidence type="ECO:0000256" key="2">
    <source>
        <dbReference type="ARBA" id="ARBA00022448"/>
    </source>
</evidence>
<keyword evidence="6" id="KW-0631">Potassium channel</keyword>
<keyword evidence="9 14" id="KW-1133">Transmembrane helix</keyword>
<dbReference type="Proteomes" id="UP000186922">
    <property type="component" value="Unassembled WGS sequence"/>
</dbReference>
<dbReference type="PRINTS" id="PR01449">
    <property type="entry name" value="BKCHANNELA"/>
</dbReference>
<keyword evidence="7" id="KW-0851">Voltage-gated channel</keyword>
<evidence type="ECO:0000256" key="4">
    <source>
        <dbReference type="ARBA" id="ARBA00022538"/>
    </source>
</evidence>
<dbReference type="PANTHER" id="PTHR10027:SF33">
    <property type="entry name" value="CALCIUM-ACTIVATED POTASSIUM CHANNEL SUBUNIT ALPHA-1-RELATED"/>
    <property type="match status" value="1"/>
</dbReference>
<sequence>MSNAAAYDNLPTPPPSADGAATVIPAQSVITELYQATVALLETSTLQPNVFVNKWGAVPCQAVGLRSYVVYYFFAALIIPVLALLFVLGAWLKRKLTKNWLRLRQRGEYESLEDAEDVLGTHNVQPHLDKIKALVIAAEERHAIWNWLGAASTSHTKIGERVMIGGILCAAVSFLIYLVSTSGDIVSVEMCGTMPNAAQFVDWLANFYLLCYFVIRLIGTEKKMKVLVSGYSIVDYFCIPAVLISVFQDRYFTGFTFLRIYNFMWLVEVLSKRGVLRTPNAVKLTHLLILVVVTLFSAAGFLHLVENKGDFYPLTAVYNGQHVNFWRCFLYLYGKVTLIDLSGMAVRSVLGKFVIYGFQLMALGIIGRSIPQIIALLRITPEYDKDYITPERFLHIVISGHITESSVKAFLREFYHPDRDISQHFKIVILGDKPPDEAIDRILKQYFNRADYRRGSIMSLLDLNRVKVFEAAATVLVADKATADSDSEDAVNIMRVVSIKNFKPDARVIVQILQYHNKAYLQNIPSWNIQAGDIVICIAELRLGLLAQSCYAPGFSTLMANFFTTRSYSDKIRYGEVWLQDYARGTSLEMYARAMSDAFAGMTFTQACEFCYLRLKIVLVAIKTDANNVATMPQVNPSHAIIAPASIGYFIADSTEEVDRASFYCAVCHRDIDDPSHIKRCACNGKVKEESGLMRLFVTPKEELTAADLGVAVDAFNMESKIWSFIKRYPASPARSVVERSGVDDVAQRGGQDGEEDPNGVHRRRPSSDQVIYDSTGMFYWCPGRPIESVVKSRQEAAKAQFSGHIVICILATPGSQIVGLHSFILPLRASFFKEESLREIVILSDHAFMRKEWSYIMNLPKITVVRGTALNRADLRAVMLNTCKMCVILGSPATGTQMQNVDNALIDRSVILATLNVRAMRFSDEVDLEIHDSDATSDTASISETSSMYRQRKSLKTRARQTGYEVPLVTDLLRESNAQFLDQDDDDKPGTEFYMTQPYTCGRAFSSTVLDLLSITSFFNPVIVNVFRTMIFGGASLELEKILAEGAGLIGGSNISQPAQLKGQVIVNQFPIANGPLSVHAESTYGGLFIDALVSFGKLCLGVYRKMDPTDDKLRAAKRFVITNPPEDFILDPTDWIFSLDRPDVLEMRDPNKGLAAFLSGKSPTAAKDDLEDKLFLDD</sequence>
<keyword evidence="5 14" id="KW-0812">Transmembrane</keyword>
<evidence type="ECO:0000256" key="7">
    <source>
        <dbReference type="ARBA" id="ARBA00022882"/>
    </source>
</evidence>
<dbReference type="GO" id="GO:0034702">
    <property type="term" value="C:monoatomic ion channel complex"/>
    <property type="evidence" value="ECO:0007669"/>
    <property type="project" value="UniProtKB-KW"/>
</dbReference>
<dbReference type="GO" id="GO:0005886">
    <property type="term" value="C:plasma membrane"/>
    <property type="evidence" value="ECO:0007669"/>
    <property type="project" value="UniProtKB-SubCell"/>
</dbReference>
<keyword evidence="10" id="KW-0406">Ion transport</keyword>
<keyword evidence="2" id="KW-0813">Transport</keyword>
<feature type="domain" description="RCK N-terminal" evidence="15">
    <location>
        <begin position="393"/>
        <end position="536"/>
    </location>
</feature>
<comment type="subcellular location">
    <subcellularLocation>
        <location evidence="1">Cell membrane</location>
        <topology evidence="1">Multi-pass membrane protein</topology>
    </subcellularLocation>
</comment>
<name>A0A1D1UPC1_RAMVA</name>
<feature type="transmembrane region" description="Helical" evidence="14">
    <location>
        <begin position="282"/>
        <end position="304"/>
    </location>
</feature>
<comment type="caution">
    <text evidence="16">The sequence shown here is derived from an EMBL/GenBank/DDBJ whole genome shotgun (WGS) entry which is preliminary data.</text>
</comment>
<dbReference type="AlphaFoldDB" id="A0A1D1UPC1"/>
<dbReference type="Pfam" id="PF21014">
    <property type="entry name" value="Slowpoke_C"/>
    <property type="match status" value="1"/>
</dbReference>
<dbReference type="PANTHER" id="PTHR10027">
    <property type="entry name" value="CALCIUM-ACTIVATED POTASSIUM CHANNEL ALPHA CHAIN"/>
    <property type="match status" value="1"/>
</dbReference>
<feature type="transmembrane region" description="Helical" evidence="14">
    <location>
        <begin position="200"/>
        <end position="219"/>
    </location>
</feature>
<evidence type="ECO:0000256" key="5">
    <source>
        <dbReference type="ARBA" id="ARBA00022692"/>
    </source>
</evidence>
<reference evidence="16 17" key="1">
    <citation type="journal article" date="2016" name="Nat. Commun.">
        <title>Extremotolerant tardigrade genome and improved radiotolerance of human cultured cells by tardigrade-unique protein.</title>
        <authorList>
            <person name="Hashimoto T."/>
            <person name="Horikawa D.D."/>
            <person name="Saito Y."/>
            <person name="Kuwahara H."/>
            <person name="Kozuka-Hata H."/>
            <person name="Shin-I T."/>
            <person name="Minakuchi Y."/>
            <person name="Ohishi K."/>
            <person name="Motoyama A."/>
            <person name="Aizu T."/>
            <person name="Enomoto A."/>
            <person name="Kondo K."/>
            <person name="Tanaka S."/>
            <person name="Hara Y."/>
            <person name="Koshikawa S."/>
            <person name="Sagara H."/>
            <person name="Miura T."/>
            <person name="Yokobori S."/>
            <person name="Miyagawa K."/>
            <person name="Suzuki Y."/>
            <person name="Kubo T."/>
            <person name="Oyama M."/>
            <person name="Kohara Y."/>
            <person name="Fujiyama A."/>
            <person name="Arakawa K."/>
            <person name="Katayama T."/>
            <person name="Toyoda A."/>
            <person name="Kunieda T."/>
        </authorList>
    </citation>
    <scope>NUCLEOTIDE SEQUENCE [LARGE SCALE GENOMIC DNA]</scope>
    <source>
        <strain evidence="16 17">YOKOZUNA-1</strain>
    </source>
</reference>
<dbReference type="InterPro" id="IPR003929">
    <property type="entry name" value="K_chnl_BK_asu"/>
</dbReference>
<dbReference type="PROSITE" id="PS51201">
    <property type="entry name" value="RCK_N"/>
    <property type="match status" value="1"/>
</dbReference>
<keyword evidence="8" id="KW-0630">Potassium</keyword>
<dbReference type="GO" id="GO:0060072">
    <property type="term" value="F:large conductance calcium-activated potassium channel activity"/>
    <property type="evidence" value="ECO:0007669"/>
    <property type="project" value="TreeGrafter"/>
</dbReference>
<accession>A0A1D1UPC1</accession>
<evidence type="ECO:0000256" key="9">
    <source>
        <dbReference type="ARBA" id="ARBA00022989"/>
    </source>
</evidence>
<dbReference type="InterPro" id="IPR048735">
    <property type="entry name" value="Slowpoke-like_C"/>
</dbReference>
<evidence type="ECO:0000256" key="14">
    <source>
        <dbReference type="SAM" id="Phobius"/>
    </source>
</evidence>
<dbReference type="Pfam" id="PF22614">
    <property type="entry name" value="Slo-like_RCK"/>
    <property type="match status" value="2"/>
</dbReference>